<protein>
    <submittedName>
        <fullName evidence="10">S8 family serine peptidase</fullName>
    </submittedName>
</protein>
<feature type="domain" description="Fervidolysin-like N-terminal prodomain" evidence="9">
    <location>
        <begin position="4"/>
        <end position="89"/>
    </location>
</feature>
<dbReference type="Pfam" id="PF22148">
    <property type="entry name" value="Fervidolysin_NPro-like"/>
    <property type="match status" value="1"/>
</dbReference>
<reference evidence="10" key="1">
    <citation type="submission" date="2022-06" db="EMBL/GenBank/DDBJ databases">
        <title>Aeoliella straminimaris, a novel planctomycete from sediments.</title>
        <authorList>
            <person name="Vitorino I.R."/>
            <person name="Lage O.M."/>
        </authorList>
    </citation>
    <scope>NUCLEOTIDE SEQUENCE</scope>
    <source>
        <strain evidence="10">ICT_H6.2</strain>
    </source>
</reference>
<evidence type="ECO:0000256" key="6">
    <source>
        <dbReference type="PROSITE-ProRule" id="PRU01240"/>
    </source>
</evidence>
<organism evidence="10 11">
    <name type="scientific">Aeoliella straminimaris</name>
    <dbReference type="NCBI Taxonomy" id="2954799"/>
    <lineage>
        <taxon>Bacteria</taxon>
        <taxon>Pseudomonadati</taxon>
        <taxon>Planctomycetota</taxon>
        <taxon>Planctomycetia</taxon>
        <taxon>Pirellulales</taxon>
        <taxon>Lacipirellulaceae</taxon>
        <taxon>Aeoliella</taxon>
    </lineage>
</organism>
<feature type="domain" description="Peptidase S8/S53" evidence="8">
    <location>
        <begin position="137"/>
        <end position="397"/>
    </location>
</feature>
<dbReference type="InterPro" id="IPR023828">
    <property type="entry name" value="Peptidase_S8_Ser-AS"/>
</dbReference>
<evidence type="ECO:0000313" key="10">
    <source>
        <dbReference type="EMBL" id="MCO6044672.1"/>
    </source>
</evidence>
<dbReference type="GO" id="GO:0006508">
    <property type="term" value="P:proteolysis"/>
    <property type="evidence" value="ECO:0007669"/>
    <property type="project" value="UniProtKB-KW"/>
</dbReference>
<dbReference type="InterPro" id="IPR054399">
    <property type="entry name" value="Fervidolysin-like_N_prodom"/>
</dbReference>
<keyword evidence="3 6" id="KW-0378">Hydrolase</keyword>
<dbReference type="Proteomes" id="UP001155241">
    <property type="component" value="Unassembled WGS sequence"/>
</dbReference>
<dbReference type="PROSITE" id="PS00138">
    <property type="entry name" value="SUBTILASE_SER"/>
    <property type="match status" value="1"/>
</dbReference>
<feature type="active site" description="Charge relay system" evidence="5 6">
    <location>
        <position position="364"/>
    </location>
</feature>
<dbReference type="PRINTS" id="PR00723">
    <property type="entry name" value="SUBTILISIN"/>
</dbReference>
<comment type="similarity">
    <text evidence="1 6 7">Belongs to the peptidase S8 family.</text>
</comment>
<dbReference type="GO" id="GO:0004252">
    <property type="term" value="F:serine-type endopeptidase activity"/>
    <property type="evidence" value="ECO:0007669"/>
    <property type="project" value="UniProtKB-UniRule"/>
</dbReference>
<dbReference type="PROSITE" id="PS51892">
    <property type="entry name" value="SUBTILASE"/>
    <property type="match status" value="1"/>
</dbReference>
<accession>A0A9X2F950</accession>
<feature type="active site" description="Charge relay system" evidence="5 6">
    <location>
        <position position="144"/>
    </location>
</feature>
<evidence type="ECO:0000256" key="7">
    <source>
        <dbReference type="RuleBase" id="RU003355"/>
    </source>
</evidence>
<gene>
    <name evidence="10" type="ORF">NG895_12210</name>
</gene>
<dbReference type="PROSITE" id="PS00137">
    <property type="entry name" value="SUBTILASE_HIS"/>
    <property type="match status" value="1"/>
</dbReference>
<keyword evidence="11" id="KW-1185">Reference proteome</keyword>
<evidence type="ECO:0000256" key="3">
    <source>
        <dbReference type="ARBA" id="ARBA00022801"/>
    </source>
</evidence>
<dbReference type="PANTHER" id="PTHR43399">
    <property type="entry name" value="SUBTILISIN-RELATED"/>
    <property type="match status" value="1"/>
</dbReference>
<dbReference type="Pfam" id="PF00082">
    <property type="entry name" value="Peptidase_S8"/>
    <property type="match status" value="1"/>
</dbReference>
<evidence type="ECO:0000256" key="5">
    <source>
        <dbReference type="PIRSR" id="PIRSR615500-1"/>
    </source>
</evidence>
<dbReference type="InterPro" id="IPR034204">
    <property type="entry name" value="PfSUB1-like_cat_dom"/>
</dbReference>
<comment type="caution">
    <text evidence="10">The sequence shown here is derived from an EMBL/GenBank/DDBJ whole genome shotgun (WGS) entry which is preliminary data.</text>
</comment>
<dbReference type="InterPro" id="IPR022398">
    <property type="entry name" value="Peptidase_S8_His-AS"/>
</dbReference>
<proteinExistence type="inferred from homology"/>
<evidence type="ECO:0000259" key="9">
    <source>
        <dbReference type="Pfam" id="PF22148"/>
    </source>
</evidence>
<evidence type="ECO:0000256" key="1">
    <source>
        <dbReference type="ARBA" id="ARBA00011073"/>
    </source>
</evidence>
<dbReference type="EMBL" id="JAMXLR010000038">
    <property type="protein sequence ID" value="MCO6044672.1"/>
    <property type="molecule type" value="Genomic_DNA"/>
</dbReference>
<dbReference type="InterPro" id="IPR051048">
    <property type="entry name" value="Peptidase_S8/S53_subtilisin"/>
</dbReference>
<dbReference type="InterPro" id="IPR036852">
    <property type="entry name" value="Peptidase_S8/S53_dom_sf"/>
</dbReference>
<dbReference type="InterPro" id="IPR015500">
    <property type="entry name" value="Peptidase_S8_subtilisin-rel"/>
</dbReference>
<dbReference type="Gene3D" id="3.40.50.200">
    <property type="entry name" value="Peptidase S8/S53 domain"/>
    <property type="match status" value="1"/>
</dbReference>
<evidence type="ECO:0000256" key="2">
    <source>
        <dbReference type="ARBA" id="ARBA00022670"/>
    </source>
</evidence>
<dbReference type="InterPro" id="IPR000209">
    <property type="entry name" value="Peptidase_S8/S53_dom"/>
</dbReference>
<evidence type="ECO:0000256" key="4">
    <source>
        <dbReference type="ARBA" id="ARBA00022825"/>
    </source>
</evidence>
<dbReference type="InterPro" id="IPR023827">
    <property type="entry name" value="Peptidase_S8_Asp-AS"/>
</dbReference>
<dbReference type="PANTHER" id="PTHR43399:SF4">
    <property type="entry name" value="CELL WALL-ASSOCIATED PROTEASE"/>
    <property type="match status" value="1"/>
</dbReference>
<feature type="active site" description="Charge relay system" evidence="5 6">
    <location>
        <position position="199"/>
    </location>
</feature>
<sequence>MFPPTANFQVDSSQYESGSILVRFGSEQPYVLQSMDEGLQKAVANTEGAHGIRAIRDGWHRIDLPTGLAMEDALEVYRADPNILYAEPNYTLRITQLPNDPAFTDMWGLENSGQSGGTTDADIDANWAWDVTTGSGNTVVAVIDTGVDYNHPDLASNMWVNAGEIPGDGIDNDGNNYVDDVFGYDFINHDGDPMDDQGHGTHVAGTIGAAGNNGLGVTGINWNVQVMALKFLGADGSGTTQDAIEAIYYARDNGADVINASWGGDPYSQALYDAIAATRDADQIFVAAAGNGNLFGIGINNDDTPFYPSGYELENILSVAATDHNDQLATFSNYGATTVDLAAPGVNILSTVIGTGYDYNSGTSMAAPHVAGVAALVSDLNPSWTSDQVIQQILSSVDPLPNLQGLVSTGGRLNVASAVGNPEPPPPPPPPASLPMFEEFSDSQFSFIPQSGNWSFSSNRYTTTPAVEDPDFVAISTLNLDAPLPANVEIRTLMQADPGKISLFGLVFSNHQTNGLMIYDYVDANNYKFAGADIEGGRWIMGHTAGGNWSVDAQVADDLQPDTLYDVRMLIQNGTDVTLLADGIERLSLQHATPVTSGDVGLGAKDSTTHFDDVVVREFFSPSPATLPFADDFGAGTTTSFEPTLGAWFIEQGRFAAYPGLGRDSVSTVTLAEALPSDVEIQATINADDVSNGRLSNALIVFDYQDPENFKFAGAFAGADLWVIGHRTASSWVEDATLSESIAALADYDIDVRLEGSTATLTVNGVAKVTHTFGDALNDGELGVGTQNAYARFDDFQVGAYLPPPPPPATTLPVDEDFNDGVADYFESRSGTWMVESGRYHASPTLGQDGVSTLRIADALPANIEIQATINANSASSGRLSNALVIFDYQDPLNFKYAGAFVGVGRWLVGHRTAGGWVEDATLDEPISALTDYDLEVVLEGSTASLTVNGVAKVSHTFGDALNDGDLGVGTQNALARFDNVQVEEYLPPPPPPSTSLPVDENFNDGVADYFEPQLGTWSVQSGGYRVVPISGKDGISTLRVADALPTNLEIQATINADDVSAGRLSNGLVIFDYQDPNNFKFAGAFVGGNRWVIGHRTASSWVEDATLSESIAAWTDYDLDVVLEGNTATLTVDGATKASYTFGDALNDGDLGVGTQNALARFDNVQVTEYLPPPPPPATTLPAVEDFDDGVADYFEPQLGTWTVELARYRVSPNSGQDGISTLRVADALPTNLEIQATINADDVSSGRLSNGLVIFDYQDPLNFKFAGAFVGGNRWVIGHRTASSWVEDATLSESIAAWTDYDLDVVLEGNTATLTVDGATKASYTFGDALNDGDLGVGTQNALARFDNVQVEEYLPPPPPPSTTLPAYEDFNDAVADYFDIRSGAWTVESSRYRVVPILDQDGVSTVRLSEALPSSVEIQATMNADDVTPNRFSNGFVIYDYQSPTNFKFAGGYVASNLWLIGHRDSTGWITDVAYSEPISPWTDYDLQVILEGTQVRLLVDGAEKLVRQYSDDLTDGDVGVGTRDALAYFDDVYVGAYMPQALAIAGVTSLDSESRHETQSSSVPTAAGELTPAAIDAAAQLAMLLPAGRSLAPKLRTSIETSEQSQEQHRAALDECFTDFEDDSSLLAPYQFRKAVPRSL</sequence>
<dbReference type="SUPFAM" id="SSF52743">
    <property type="entry name" value="Subtilisin-like"/>
    <property type="match status" value="1"/>
</dbReference>
<evidence type="ECO:0000313" key="11">
    <source>
        <dbReference type="Proteomes" id="UP001155241"/>
    </source>
</evidence>
<keyword evidence="4 6" id="KW-0720">Serine protease</keyword>
<dbReference type="PROSITE" id="PS00136">
    <property type="entry name" value="SUBTILASE_ASP"/>
    <property type="match status" value="1"/>
</dbReference>
<dbReference type="CDD" id="cd07473">
    <property type="entry name" value="Peptidases_S8_Subtilisin_like"/>
    <property type="match status" value="1"/>
</dbReference>
<dbReference type="Gene3D" id="2.60.120.560">
    <property type="entry name" value="Exo-inulinase, domain 1"/>
    <property type="match status" value="6"/>
</dbReference>
<evidence type="ECO:0000259" key="8">
    <source>
        <dbReference type="Pfam" id="PF00082"/>
    </source>
</evidence>
<name>A0A9X2F950_9BACT</name>
<keyword evidence="2 6" id="KW-0645">Protease</keyword>